<reference evidence="1" key="2">
    <citation type="submission" date="2025-09" db="UniProtKB">
        <authorList>
            <consortium name="EnsemblPlants"/>
        </authorList>
    </citation>
    <scope>IDENTIFICATION</scope>
</reference>
<organism evidence="1 2">
    <name type="scientific">Avena sativa</name>
    <name type="common">Oat</name>
    <dbReference type="NCBI Taxonomy" id="4498"/>
    <lineage>
        <taxon>Eukaryota</taxon>
        <taxon>Viridiplantae</taxon>
        <taxon>Streptophyta</taxon>
        <taxon>Embryophyta</taxon>
        <taxon>Tracheophyta</taxon>
        <taxon>Spermatophyta</taxon>
        <taxon>Magnoliopsida</taxon>
        <taxon>Liliopsida</taxon>
        <taxon>Poales</taxon>
        <taxon>Poaceae</taxon>
        <taxon>BOP clade</taxon>
        <taxon>Pooideae</taxon>
        <taxon>Poodae</taxon>
        <taxon>Poeae</taxon>
        <taxon>Poeae Chloroplast Group 1 (Aveneae type)</taxon>
        <taxon>Aveninae</taxon>
        <taxon>Avena</taxon>
    </lineage>
</organism>
<keyword evidence="2" id="KW-1185">Reference proteome</keyword>
<reference evidence="1" key="1">
    <citation type="submission" date="2021-05" db="EMBL/GenBank/DDBJ databases">
        <authorList>
            <person name="Scholz U."/>
            <person name="Mascher M."/>
            <person name="Fiebig A."/>
        </authorList>
    </citation>
    <scope>NUCLEOTIDE SEQUENCE [LARGE SCALE GENOMIC DNA]</scope>
</reference>
<evidence type="ECO:0000313" key="2">
    <source>
        <dbReference type="Proteomes" id="UP001732700"/>
    </source>
</evidence>
<accession>A0ACD5ZTI0</accession>
<protein>
    <submittedName>
        <fullName evidence="1">Uncharacterized protein</fullName>
    </submittedName>
</protein>
<proteinExistence type="predicted"/>
<name>A0ACD5ZTI0_AVESA</name>
<dbReference type="Proteomes" id="UP001732700">
    <property type="component" value="Chromosome 7C"/>
</dbReference>
<dbReference type="EnsemblPlants" id="AVESA.00010b.r2.7CG0658590.1">
    <property type="protein sequence ID" value="AVESA.00010b.r2.7CG0658590.1.CDS.1"/>
    <property type="gene ID" value="AVESA.00010b.r2.7CG0658590"/>
</dbReference>
<sequence length="235" mass="26717">MGTPPGLVVRSRPCWGGAGILPTAKTYNYFFIFFAKTGNVELGMNLYSKMVNNGYAPDQITYNLLIKLLSEVSRVELVIQMIKEMNGFESDLATNTMLVHLLCRSHRFEEACAEFEDMFRRGLVPQYITYRMLMKELKRLGSVELVDKLTDLMLTVQHSRKLPGSYREKEGDDSKAKRELILEKAQAVSDVQKERKDPKELRKLKNDEETAVQVADRIVASIRKRVYGGVSGTSP</sequence>
<evidence type="ECO:0000313" key="1">
    <source>
        <dbReference type="EnsemblPlants" id="AVESA.00010b.r2.7CG0658590.1.CDS.1"/>
    </source>
</evidence>